<feature type="domain" description="DUF4340" evidence="1">
    <location>
        <begin position="76"/>
        <end position="195"/>
    </location>
</feature>
<dbReference type="Proteomes" id="UP001501734">
    <property type="component" value="Unassembled WGS sequence"/>
</dbReference>
<name>A0ABP7VHV6_9BACI</name>
<organism evidence="2 3">
    <name type="scientific">Amphibacillus indicireducens</name>
    <dbReference type="NCBI Taxonomy" id="1076330"/>
    <lineage>
        <taxon>Bacteria</taxon>
        <taxon>Bacillati</taxon>
        <taxon>Bacillota</taxon>
        <taxon>Bacilli</taxon>
        <taxon>Bacillales</taxon>
        <taxon>Bacillaceae</taxon>
        <taxon>Amphibacillus</taxon>
    </lineage>
</organism>
<accession>A0ABP7VHV6</accession>
<evidence type="ECO:0000313" key="3">
    <source>
        <dbReference type="Proteomes" id="UP001501734"/>
    </source>
</evidence>
<dbReference type="RefSeq" id="WP_344911343.1">
    <property type="nucleotide sequence ID" value="NZ_BAABDL010000067.1"/>
</dbReference>
<dbReference type="EMBL" id="BAABDL010000067">
    <property type="protein sequence ID" value="GAA4067614.1"/>
    <property type="molecule type" value="Genomic_DNA"/>
</dbReference>
<dbReference type="Pfam" id="PF14238">
    <property type="entry name" value="DUF4340"/>
    <property type="match status" value="2"/>
</dbReference>
<proteinExistence type="predicted"/>
<gene>
    <name evidence="2" type="ORF">GCM10022410_12090</name>
</gene>
<dbReference type="InterPro" id="IPR025641">
    <property type="entry name" value="DUF4340"/>
</dbReference>
<evidence type="ECO:0000259" key="1">
    <source>
        <dbReference type="Pfam" id="PF14238"/>
    </source>
</evidence>
<keyword evidence="3" id="KW-1185">Reference proteome</keyword>
<protein>
    <recommendedName>
        <fullName evidence="1">DUF4340 domain-containing protein</fullName>
    </recommendedName>
</protein>
<evidence type="ECO:0000313" key="2">
    <source>
        <dbReference type="EMBL" id="GAA4067614.1"/>
    </source>
</evidence>
<reference evidence="3" key="1">
    <citation type="journal article" date="2019" name="Int. J. Syst. Evol. Microbiol.">
        <title>The Global Catalogue of Microorganisms (GCM) 10K type strain sequencing project: providing services to taxonomists for standard genome sequencing and annotation.</title>
        <authorList>
            <consortium name="The Broad Institute Genomics Platform"/>
            <consortium name="The Broad Institute Genome Sequencing Center for Infectious Disease"/>
            <person name="Wu L."/>
            <person name="Ma J."/>
        </authorList>
    </citation>
    <scope>NUCLEOTIDE SEQUENCE [LARGE SCALE GENOMIC DNA]</scope>
    <source>
        <strain evidence="3">JCM 17250</strain>
    </source>
</reference>
<feature type="domain" description="DUF4340" evidence="1">
    <location>
        <begin position="226"/>
        <end position="382"/>
    </location>
</feature>
<comment type="caution">
    <text evidence="2">The sequence shown here is derived from an EMBL/GenBank/DDBJ whole genome shotgun (WGS) entry which is preliminary data.</text>
</comment>
<sequence>MNRLSRKVKIIFALSLTIVLAILIWQFPFEESEGEAEHRFIDQEKQVDKITIQSEQSFTIEKEGQDWRVVDRLETTNHQAVEQGLERLKQWSGEQVDVKRKDVGLDVPFLSLRVDYDDATESRLMIGQLDASGENFYIEDRQQEAIYLVERSLIEAFPFYVQAFLDTSLLPWSASEVETILIDNGTEMIHLTKNNPYPEEETRANLTGWLIEAPYQHYHHTTYSIMEKLLQSVQSFQMLELIDDNVSDWSAYGLESSQFTIELITANDHIKFLIGAPASGQSYFARIEGENQVFTLSNQLLEAFSYQAKNYHDGYVKLLALDVMNQLSIKSDQLTVDIEIDQIDQELTEFKVDGQLLDESEWRDAYKLLAGLRTSGVAIDKPAQEADVVITSTIVHDQGEKEVTLEFVDYSDEYYAVYLDQVSDFLVEKIAVEEALAEIEAVLN</sequence>